<feature type="compositionally biased region" description="Polar residues" evidence="19">
    <location>
        <begin position="765"/>
        <end position="782"/>
    </location>
</feature>
<keyword evidence="13 18" id="KW-0401">Integrin</keyword>
<evidence type="ECO:0000256" key="21">
    <source>
        <dbReference type="SAM" id="SignalP"/>
    </source>
</evidence>
<dbReference type="InterPro" id="IPR057243">
    <property type="entry name" value="Integrin_I-EGF_CS"/>
</dbReference>
<keyword evidence="5 18" id="KW-0812">Transmembrane</keyword>
<dbReference type="SUPFAM" id="SSF69179">
    <property type="entry name" value="Integrin domains"/>
    <property type="match status" value="1"/>
</dbReference>
<feature type="disulfide bond" evidence="17">
    <location>
        <begin position="621"/>
        <end position="693"/>
    </location>
</feature>
<feature type="disulfide bond" evidence="17">
    <location>
        <begin position="182"/>
        <end position="185"/>
    </location>
</feature>
<evidence type="ECO:0000256" key="14">
    <source>
        <dbReference type="ARBA" id="ARBA00023136"/>
    </source>
</evidence>
<dbReference type="SUPFAM" id="SSF53300">
    <property type="entry name" value="vWA-like"/>
    <property type="match status" value="1"/>
</dbReference>
<keyword evidence="15 17" id="KW-1015">Disulfide bond</keyword>
<keyword evidence="7 21" id="KW-0732">Signal</keyword>
<dbReference type="Pfam" id="PF18372">
    <property type="entry name" value="I-EGF_1"/>
    <property type="match status" value="1"/>
</dbReference>
<feature type="disulfide bond" evidence="17">
    <location>
        <begin position="407"/>
        <end position="661"/>
    </location>
</feature>
<keyword evidence="4" id="KW-0245">EGF-like domain</keyword>
<evidence type="ECO:0000256" key="20">
    <source>
        <dbReference type="SAM" id="Phobius"/>
    </source>
</evidence>
<evidence type="ECO:0000256" key="11">
    <source>
        <dbReference type="ARBA" id="ARBA00022889"/>
    </source>
</evidence>
<keyword evidence="16" id="KW-0325">Glycoprotein</keyword>
<keyword evidence="12 20" id="KW-1133">Transmembrane helix</keyword>
<proteinExistence type="inferred from homology"/>
<organism evidence="25 26">
    <name type="scientific">Hypothenemus hampei</name>
    <name type="common">Coffee berry borer</name>
    <dbReference type="NCBI Taxonomy" id="57062"/>
    <lineage>
        <taxon>Eukaryota</taxon>
        <taxon>Metazoa</taxon>
        <taxon>Ecdysozoa</taxon>
        <taxon>Arthropoda</taxon>
        <taxon>Hexapoda</taxon>
        <taxon>Insecta</taxon>
        <taxon>Pterygota</taxon>
        <taxon>Neoptera</taxon>
        <taxon>Endopterygota</taxon>
        <taxon>Coleoptera</taxon>
        <taxon>Polyphaga</taxon>
        <taxon>Cucujiformia</taxon>
        <taxon>Curculionidae</taxon>
        <taxon>Scolytinae</taxon>
        <taxon>Hypothenemus</taxon>
    </lineage>
</organism>
<comment type="caution">
    <text evidence="25">The sequence shown here is derived from an EMBL/GenBank/DDBJ whole genome shotgun (WGS) entry which is preliminary data.</text>
</comment>
<feature type="chain" id="PRO_5044771929" description="Integrin beta" evidence="21">
    <location>
        <begin position="26"/>
        <end position="782"/>
    </location>
</feature>
<feature type="disulfide bond" evidence="17">
    <location>
        <begin position="437"/>
        <end position="441"/>
    </location>
</feature>
<feature type="disulfide bond" evidence="17">
    <location>
        <begin position="529"/>
        <end position="534"/>
    </location>
</feature>
<comment type="subcellular location">
    <subcellularLocation>
        <location evidence="1 18">Cell membrane</location>
        <topology evidence="1 18">Single-pass type I membrane protein</topology>
    </subcellularLocation>
</comment>
<evidence type="ECO:0000256" key="5">
    <source>
        <dbReference type="ARBA" id="ARBA00022692"/>
    </source>
</evidence>
<dbReference type="FunFam" id="2.10.25.10:FF:000036">
    <property type="entry name" value="Integrin beta"/>
    <property type="match status" value="1"/>
</dbReference>
<dbReference type="InterPro" id="IPR036465">
    <property type="entry name" value="vWFA_dom_sf"/>
</dbReference>
<dbReference type="PANTHER" id="PTHR10082">
    <property type="entry name" value="INTEGRIN BETA SUBUNIT"/>
    <property type="match status" value="1"/>
</dbReference>
<evidence type="ECO:0000259" key="23">
    <source>
        <dbReference type="SMART" id="SM01241"/>
    </source>
</evidence>
<feature type="signal peptide" evidence="21">
    <location>
        <begin position="1"/>
        <end position="25"/>
    </location>
</feature>
<feature type="disulfide bond" evidence="17">
    <location>
        <begin position="34"/>
        <end position="43"/>
    </location>
</feature>
<evidence type="ECO:0000259" key="22">
    <source>
        <dbReference type="SMART" id="SM00187"/>
    </source>
</evidence>
<evidence type="ECO:0000256" key="1">
    <source>
        <dbReference type="ARBA" id="ARBA00004251"/>
    </source>
</evidence>
<name>A0ABD1EJ01_HYPHA</name>
<feature type="disulfide bond" evidence="17">
    <location>
        <begin position="512"/>
        <end position="527"/>
    </location>
</feature>
<dbReference type="SUPFAM" id="SSF69687">
    <property type="entry name" value="Integrin beta tail domain"/>
    <property type="match status" value="1"/>
</dbReference>
<dbReference type="Pfam" id="PF08725">
    <property type="entry name" value="Integrin_b_cyt"/>
    <property type="match status" value="1"/>
</dbReference>
<feature type="disulfide bond" evidence="17">
    <location>
        <begin position="37"/>
        <end position="66"/>
    </location>
</feature>
<feature type="disulfide bond" evidence="17">
    <location>
        <begin position="591"/>
        <end position="604"/>
    </location>
</feature>
<evidence type="ECO:0000256" key="3">
    <source>
        <dbReference type="ARBA" id="ARBA00022475"/>
    </source>
</evidence>
<evidence type="ECO:0000256" key="10">
    <source>
        <dbReference type="ARBA" id="ARBA00022842"/>
    </source>
</evidence>
<feature type="region of interest" description="Disordered" evidence="19">
    <location>
        <begin position="760"/>
        <end position="782"/>
    </location>
</feature>
<evidence type="ECO:0000256" key="4">
    <source>
        <dbReference type="ARBA" id="ARBA00022536"/>
    </source>
</evidence>
<dbReference type="Gene3D" id="4.10.1240.30">
    <property type="match status" value="1"/>
</dbReference>
<dbReference type="SMART" id="SM01242">
    <property type="entry name" value="Integrin_B_tail"/>
    <property type="match status" value="1"/>
</dbReference>
<dbReference type="InterPro" id="IPR002369">
    <property type="entry name" value="Integrin_bsu_VWA"/>
</dbReference>
<evidence type="ECO:0000256" key="16">
    <source>
        <dbReference type="ARBA" id="ARBA00023180"/>
    </source>
</evidence>
<dbReference type="GO" id="GO:0005886">
    <property type="term" value="C:plasma membrane"/>
    <property type="evidence" value="ECO:0007669"/>
    <property type="project" value="UniProtKB-SubCell"/>
</dbReference>
<dbReference type="Gene3D" id="2.10.25.10">
    <property type="entry name" value="Laminin"/>
    <property type="match status" value="3"/>
</dbReference>
<dbReference type="InterPro" id="IPR036349">
    <property type="entry name" value="Integrin_bsu_tail_dom_sf"/>
</dbReference>
<dbReference type="InterPro" id="IPR057073">
    <property type="entry name" value="EGF_integrin_2"/>
</dbReference>
<evidence type="ECO:0000256" key="8">
    <source>
        <dbReference type="ARBA" id="ARBA00022737"/>
    </source>
</evidence>
<evidence type="ECO:0000256" key="13">
    <source>
        <dbReference type="ARBA" id="ARBA00023037"/>
    </source>
</evidence>
<evidence type="ECO:0000256" key="17">
    <source>
        <dbReference type="PIRSR" id="PIRSR002512-1"/>
    </source>
</evidence>
<gene>
    <name evidence="25" type="ORF">ABEB36_010241</name>
</gene>
<dbReference type="SMART" id="SM01241">
    <property type="entry name" value="Integrin_b_cyt"/>
    <property type="match status" value="1"/>
</dbReference>
<feature type="domain" description="Integrin beta subunit cytoplasmic" evidence="23">
    <location>
        <begin position="722"/>
        <end position="768"/>
    </location>
</feature>
<feature type="domain" description="Integrin beta subunit VWA" evidence="22">
    <location>
        <begin position="33"/>
        <end position="439"/>
    </location>
</feature>
<dbReference type="InterPro" id="IPR012896">
    <property type="entry name" value="Integrin_bsu_tail"/>
</dbReference>
<dbReference type="Pfam" id="PF00362">
    <property type="entry name" value="Integrin_beta"/>
    <property type="match status" value="1"/>
</dbReference>
<feature type="disulfide bond" evidence="17">
    <location>
        <begin position="544"/>
        <end position="549"/>
    </location>
</feature>
<feature type="disulfide bond" evidence="17">
    <location>
        <begin position="546"/>
        <end position="578"/>
    </location>
</feature>
<dbReference type="InterPro" id="IPR014836">
    <property type="entry name" value="Integrin_bsu_cyt_dom"/>
</dbReference>
<keyword evidence="26" id="KW-1185">Reference proteome</keyword>
<dbReference type="Pfam" id="PF23106">
    <property type="entry name" value="EGF_Teneurin"/>
    <property type="match status" value="1"/>
</dbReference>
<feature type="disulfide bond" evidence="17">
    <location>
        <begin position="551"/>
        <end position="560"/>
    </location>
</feature>
<dbReference type="InterPro" id="IPR015812">
    <property type="entry name" value="Integrin_bsu"/>
</dbReference>
<comment type="similarity">
    <text evidence="2 18">Belongs to the integrin beta chain family.</text>
</comment>
<evidence type="ECO:0000256" key="2">
    <source>
        <dbReference type="ARBA" id="ARBA00007449"/>
    </source>
</evidence>
<sequence>MPENSIVQSSLFFLFLISGIKEINGQDCESKETCDQCVQELNCLWCISPKIGYSHCLNKSQRDSQCDISDIEDPNVAYTILEQELLTETQQISPQRVQLKLRKNQKYEIKFQYRQSTNYPIDLYYVMDVSHSMSQSKKRLAQLGEKLAKEMQRRTTNFRIGFGSFVDKLTLPFANPYLDVPCAGCAPTYNFINHLSLINNATLFAEEVSKTKMSGNLDTPEAGLDAIMQAIVCKNEIGWRSNARHLLVLSTDAVSHIAGDGKLGGVIEPNDATCHMENHTYTKGLQYDYPSLSQINYVARQNNINIIFAIVLKAGGSTDVLKHYQAICNVIENSKSGPLYEHSDDVVRVIADIYDEIRESVKMTSIEKKDVSVNISSSCPNGSDGLCNNLKLGQTVNFTATIEPLICQKNDTLNKKLIRIKPEGLEDQLIIDLEVICDCECASKKDIAHSQCSDQGDLECGICRCYEGRFGTNCHCDWTESTSEDPNLCVKPDGRNETCSGQGKCKCGKCECKLRSDPRELIYGKYCECDNFSCPHKCSSRGTCDCGKCNCENGWTGEGCDCSTDQSQCINTESKEICSGHGECVCGQCECKTHEDIRYSGKYCEECINCPAQRCNELKPCIECELYHTMDSTDCIKNCSISSINIVEKLDEVQREDVKRCRVLIKEDCAILFEYNYDVEKNLLVTVQGEKICPYLPAVWVYVLGVVGSVLLAGLVTLIIWKLLTTIHDKKEYARFLDERNQTIWGTGENPLYKPGTSHFANPVYNRSSSRKSVTPTKSVNN</sequence>
<keyword evidence="8" id="KW-0677">Repeat</keyword>
<feature type="disulfide bond" evidence="17">
    <location>
        <begin position="452"/>
        <end position="463"/>
    </location>
</feature>
<dbReference type="InterPro" id="IPR040622">
    <property type="entry name" value="EGF_integrin_1"/>
</dbReference>
<evidence type="ECO:0000256" key="6">
    <source>
        <dbReference type="ARBA" id="ARBA00022723"/>
    </source>
</evidence>
<feature type="disulfide bond" evidence="17">
    <location>
        <begin position="584"/>
        <end position="589"/>
    </location>
</feature>
<dbReference type="AlphaFoldDB" id="A0ABD1EJ01"/>
<evidence type="ECO:0000256" key="9">
    <source>
        <dbReference type="ARBA" id="ARBA00022837"/>
    </source>
</evidence>
<dbReference type="PANTHER" id="PTHR10082:SF60">
    <property type="entry name" value="INTEGRIN BETA-PS"/>
    <property type="match status" value="1"/>
</dbReference>
<dbReference type="Gene3D" id="3.40.50.410">
    <property type="entry name" value="von Willebrand factor, type A domain"/>
    <property type="match status" value="1"/>
</dbReference>
<dbReference type="PROSITE" id="PS00243">
    <property type="entry name" value="I_EGF_1"/>
    <property type="match status" value="2"/>
</dbReference>
<dbReference type="EMBL" id="JBDJPC010000007">
    <property type="protein sequence ID" value="KAL1494675.1"/>
    <property type="molecule type" value="Genomic_DNA"/>
</dbReference>
<keyword evidence="11 18" id="KW-0130">Cell adhesion</keyword>
<evidence type="ECO:0000256" key="12">
    <source>
        <dbReference type="ARBA" id="ARBA00022989"/>
    </source>
</evidence>
<dbReference type="Gene3D" id="2.60.40.1510">
    <property type="entry name" value="ntegrin, alpha v. Chain A, domain 3"/>
    <property type="match status" value="1"/>
</dbReference>
<dbReference type="PROSITE" id="PS52047">
    <property type="entry name" value="I_EGF_2"/>
    <property type="match status" value="1"/>
</dbReference>
<evidence type="ECO:0000256" key="15">
    <source>
        <dbReference type="ARBA" id="ARBA00023157"/>
    </source>
</evidence>
<keyword evidence="9" id="KW-0106">Calcium</keyword>
<dbReference type="GO" id="GO:0007157">
    <property type="term" value="P:heterophilic cell-cell adhesion via plasma membrane cell adhesion molecules"/>
    <property type="evidence" value="ECO:0007669"/>
    <property type="project" value="UniProtKB-ARBA"/>
</dbReference>
<feature type="disulfide bond" evidence="17">
    <location>
        <begin position="465"/>
        <end position="474"/>
    </location>
</feature>
<evidence type="ECO:0000313" key="26">
    <source>
        <dbReference type="Proteomes" id="UP001566132"/>
    </source>
</evidence>
<evidence type="ECO:0000313" key="25">
    <source>
        <dbReference type="EMBL" id="KAL1494675.1"/>
    </source>
</evidence>
<accession>A0ABD1EJ01</accession>
<dbReference type="GO" id="GO:0046872">
    <property type="term" value="F:metal ion binding"/>
    <property type="evidence" value="ECO:0007669"/>
    <property type="project" value="UniProtKB-KW"/>
</dbReference>
<dbReference type="PRINTS" id="PR01186">
    <property type="entry name" value="INTEGRINB"/>
</dbReference>
<evidence type="ECO:0000256" key="18">
    <source>
        <dbReference type="RuleBase" id="RU000633"/>
    </source>
</evidence>
<evidence type="ECO:0000256" key="7">
    <source>
        <dbReference type="ARBA" id="ARBA00022729"/>
    </source>
</evidence>
<feature type="disulfide bond" evidence="17">
    <location>
        <begin position="507"/>
        <end position="538"/>
    </location>
</feature>
<dbReference type="GO" id="GO:0007229">
    <property type="term" value="P:integrin-mediated signaling pathway"/>
    <property type="evidence" value="ECO:0007669"/>
    <property type="project" value="UniProtKB-KW"/>
</dbReference>
<dbReference type="Pfam" id="PF23105">
    <property type="entry name" value="EGF_integrin"/>
    <property type="match status" value="2"/>
</dbReference>
<feature type="transmembrane region" description="Helical" evidence="20">
    <location>
        <begin position="699"/>
        <end position="721"/>
    </location>
</feature>
<keyword evidence="10" id="KW-0460">Magnesium</keyword>
<dbReference type="Proteomes" id="UP001566132">
    <property type="component" value="Unassembled WGS sequence"/>
</dbReference>
<dbReference type="SMART" id="SM00187">
    <property type="entry name" value="INB"/>
    <property type="match status" value="1"/>
</dbReference>
<keyword evidence="6" id="KW-0479">Metal-binding</keyword>
<dbReference type="InterPro" id="IPR032695">
    <property type="entry name" value="Integrin_dom_sf"/>
</dbReference>
<feature type="disulfide bond" evidence="17">
    <location>
        <begin position="505"/>
        <end position="510"/>
    </location>
</feature>
<feature type="disulfide bond" evidence="17">
    <location>
        <begin position="615"/>
        <end position="624"/>
    </location>
</feature>
<dbReference type="FunFam" id="3.40.50.410:FF:000002">
    <property type="entry name" value="Integrin beta"/>
    <property type="match status" value="1"/>
</dbReference>
<reference evidence="25 26" key="1">
    <citation type="submission" date="2024-05" db="EMBL/GenBank/DDBJ databases">
        <title>Genetic variation in Jamaican populations of the coffee berry borer (Hypothenemus hampei).</title>
        <authorList>
            <person name="Errbii M."/>
            <person name="Myrie A."/>
        </authorList>
    </citation>
    <scope>NUCLEOTIDE SEQUENCE [LARGE SCALE GENOMIC DNA]</scope>
    <source>
        <strain evidence="25">JA-Hopewell-2020-01-JO</strain>
        <tissue evidence="25">Whole body</tissue>
    </source>
</reference>
<evidence type="ECO:0000259" key="24">
    <source>
        <dbReference type="SMART" id="SM01242"/>
    </source>
</evidence>
<feature type="domain" description="Integrin beta subunit tail" evidence="24">
    <location>
        <begin position="615"/>
        <end position="698"/>
    </location>
</feature>
<feature type="disulfide bond" evidence="17">
    <location>
        <begin position="562"/>
        <end position="569"/>
    </location>
</feature>
<evidence type="ECO:0000256" key="19">
    <source>
        <dbReference type="SAM" id="MobiDB-lite"/>
    </source>
</evidence>
<feature type="disulfide bond" evidence="17">
    <location>
        <begin position="460"/>
        <end position="499"/>
    </location>
</feature>
<protein>
    <recommendedName>
        <fullName evidence="18">Integrin beta</fullName>
    </recommendedName>
</protein>
<keyword evidence="14 20" id="KW-0472">Membrane</keyword>
<dbReference type="GO" id="GO:0032991">
    <property type="term" value="C:protein-containing complex"/>
    <property type="evidence" value="ECO:0007669"/>
    <property type="project" value="UniProtKB-ARBA"/>
</dbReference>
<feature type="disulfide bond" evidence="17">
    <location>
        <begin position="233"/>
        <end position="274"/>
    </location>
</feature>
<dbReference type="PIRSF" id="PIRSF002512">
    <property type="entry name" value="Integrin_B"/>
    <property type="match status" value="1"/>
</dbReference>
<dbReference type="Gene3D" id="1.20.5.100">
    <property type="entry name" value="Cytochrome c1, transmembrane anchor, C-terminal"/>
    <property type="match status" value="1"/>
</dbReference>
<feature type="disulfide bond" evidence="17">
    <location>
        <begin position="379"/>
        <end position="387"/>
    </location>
</feature>
<keyword evidence="3" id="KW-1003">Cell membrane</keyword>